<proteinExistence type="predicted"/>
<evidence type="ECO:0000313" key="5">
    <source>
        <dbReference type="EMBL" id="UXX81519.1"/>
    </source>
</evidence>
<dbReference type="EMBL" id="CP106737">
    <property type="protein sequence ID" value="UXX81519.1"/>
    <property type="molecule type" value="Genomic_DNA"/>
</dbReference>
<name>A0ABY6D6I6_9RHOB</name>
<evidence type="ECO:0000256" key="1">
    <source>
        <dbReference type="ARBA" id="ARBA00001947"/>
    </source>
</evidence>
<keyword evidence="4" id="KW-0862">Zinc</keyword>
<dbReference type="RefSeq" id="WP_263046716.1">
    <property type="nucleotide sequence ID" value="NZ_CP106737.1"/>
</dbReference>
<dbReference type="Proteomes" id="UP001064087">
    <property type="component" value="Plasmid unnamed2"/>
</dbReference>
<sequence>MERIRATGVDIVLNITCGAGAVFLPNPEDESKALPESDVANLSDRVAHIEQLLPEIASIDVTTGNQIEGDLEYVYLNTTRTLRGLAKRFQELGVKPELEVFSAGDIEFSKQLISEGLIDGPPLIQMVTGVKWCAPTDTETVLYHRGLLPENAVWAAFGLGRNQMPMLAQAALLGGNVRVGLEDNLYLSRGVFATNGQLVERGRSILENMGFQVATPAETREILNLRLLAP</sequence>
<dbReference type="Gene3D" id="3.20.20.70">
    <property type="entry name" value="Aldolase class I"/>
    <property type="match status" value="1"/>
</dbReference>
<dbReference type="InterPro" id="IPR013785">
    <property type="entry name" value="Aldolase_TIM"/>
</dbReference>
<accession>A0ABY6D6I6</accession>
<reference evidence="5" key="1">
    <citation type="submission" date="2022-10" db="EMBL/GenBank/DDBJ databases">
        <title>Roseovarius pelagicus sp. nov., isolated from Arctic seawater.</title>
        <authorList>
            <person name="Hong Y.W."/>
            <person name="Hwang C.Y."/>
        </authorList>
    </citation>
    <scope>NUCLEOTIDE SEQUENCE</scope>
    <source>
        <strain evidence="5">HL-MP18</strain>
        <plasmid evidence="5">unnamed2</plasmid>
    </source>
</reference>
<evidence type="ECO:0000256" key="2">
    <source>
        <dbReference type="ARBA" id="ARBA00022679"/>
    </source>
</evidence>
<dbReference type="PANTHER" id="PTHR37418">
    <property type="entry name" value="3-KETO-5-AMINOHEXANOATE CLEAVAGE ENZYME-RELATED"/>
    <property type="match status" value="1"/>
</dbReference>
<evidence type="ECO:0000256" key="4">
    <source>
        <dbReference type="ARBA" id="ARBA00022833"/>
    </source>
</evidence>
<gene>
    <name evidence="5" type="ORF">N7U68_00185</name>
</gene>
<dbReference type="Pfam" id="PF05853">
    <property type="entry name" value="BKACE"/>
    <property type="match status" value="1"/>
</dbReference>
<organism evidence="5 6">
    <name type="scientific">Roseovarius pelagicus</name>
    <dbReference type="NCBI Taxonomy" id="2980108"/>
    <lineage>
        <taxon>Bacteria</taxon>
        <taxon>Pseudomonadati</taxon>
        <taxon>Pseudomonadota</taxon>
        <taxon>Alphaproteobacteria</taxon>
        <taxon>Rhodobacterales</taxon>
        <taxon>Roseobacteraceae</taxon>
        <taxon>Roseovarius</taxon>
    </lineage>
</organism>
<geneLocation type="plasmid" evidence="5 6">
    <name>unnamed2</name>
</geneLocation>
<evidence type="ECO:0000313" key="6">
    <source>
        <dbReference type="Proteomes" id="UP001064087"/>
    </source>
</evidence>
<comment type="cofactor">
    <cofactor evidence="1">
        <name>Zn(2+)</name>
        <dbReference type="ChEBI" id="CHEBI:29105"/>
    </cofactor>
</comment>
<evidence type="ECO:0000256" key="3">
    <source>
        <dbReference type="ARBA" id="ARBA00022723"/>
    </source>
</evidence>
<keyword evidence="5" id="KW-0614">Plasmid</keyword>
<protein>
    <submittedName>
        <fullName evidence="5">3-keto-5-aminohexanoate cleavage protein</fullName>
    </submittedName>
</protein>
<keyword evidence="6" id="KW-1185">Reference proteome</keyword>
<keyword evidence="3" id="KW-0479">Metal-binding</keyword>
<keyword evidence="2" id="KW-0808">Transferase</keyword>
<dbReference type="PANTHER" id="PTHR37418:SF2">
    <property type="entry name" value="3-KETO-5-AMINOHEXANOATE CLEAVAGE ENZYME"/>
    <property type="match status" value="1"/>
</dbReference>
<dbReference type="InterPro" id="IPR008567">
    <property type="entry name" value="BKACE"/>
</dbReference>